<dbReference type="EMBL" id="MHRP01000004">
    <property type="protein sequence ID" value="OHA27873.1"/>
    <property type="molecule type" value="Genomic_DNA"/>
</dbReference>
<organism evidence="2 3">
    <name type="scientific">Candidatus Taylorbacteria bacterium RIFCSPHIGHO2_02_FULL_45_35</name>
    <dbReference type="NCBI Taxonomy" id="1802311"/>
    <lineage>
        <taxon>Bacteria</taxon>
        <taxon>Candidatus Tayloriibacteriota</taxon>
    </lineage>
</organism>
<sequence>MKNIRALFFYLLALIAIEKTNSQQNGYSVAAAPTNALTGEQIIARWETPPFSVNFFDWLGVFAVLASNGDWITWKYVTFRNGDTDFVLNQPGVYNFRYFNWDNTLFATSNEVRVEEPAADPTTIRNFPSAGATIVAFGDSLIAGEGATAGNDMVSVLSRLSGKAIVNVGTIGLSTSDAPLRLEADVLPKDPKIVILCLGGKDFIDRVAADITFNNLRQIINRIHEKGSIAILLGVQGGIFTDDFNLRWRQLFEETKCAYVPNILREIVGHFTYSSDLVHPNDKGYEIMAWRVLPVLLRLDPQLDLQSQLDGDNVVLSWYGFSGISYELLCYEELDRGWRTSKSYAGSNHVEKVIINRNDAPRLFWSLRLTHSF</sequence>
<protein>
    <recommendedName>
        <fullName evidence="1">SGNH hydrolase-type esterase domain-containing protein</fullName>
    </recommendedName>
</protein>
<dbReference type="InterPro" id="IPR051532">
    <property type="entry name" value="Ester_Hydrolysis_Enzymes"/>
</dbReference>
<reference evidence="2 3" key="1">
    <citation type="journal article" date="2016" name="Nat. Commun.">
        <title>Thousands of microbial genomes shed light on interconnected biogeochemical processes in an aquifer system.</title>
        <authorList>
            <person name="Anantharaman K."/>
            <person name="Brown C.T."/>
            <person name="Hug L.A."/>
            <person name="Sharon I."/>
            <person name="Castelle C.J."/>
            <person name="Probst A.J."/>
            <person name="Thomas B.C."/>
            <person name="Singh A."/>
            <person name="Wilkins M.J."/>
            <person name="Karaoz U."/>
            <person name="Brodie E.L."/>
            <person name="Williams K.H."/>
            <person name="Hubbard S.S."/>
            <person name="Banfield J.F."/>
        </authorList>
    </citation>
    <scope>NUCLEOTIDE SEQUENCE [LARGE SCALE GENOMIC DNA]</scope>
</reference>
<accession>A0A1G2MVJ3</accession>
<dbReference type="Gene3D" id="3.40.50.1110">
    <property type="entry name" value="SGNH hydrolase"/>
    <property type="match status" value="1"/>
</dbReference>
<comment type="caution">
    <text evidence="2">The sequence shown here is derived from an EMBL/GenBank/DDBJ whole genome shotgun (WGS) entry which is preliminary data.</text>
</comment>
<dbReference type="InterPro" id="IPR013830">
    <property type="entry name" value="SGNH_hydro"/>
</dbReference>
<dbReference type="PANTHER" id="PTHR30383">
    <property type="entry name" value="THIOESTERASE 1/PROTEASE 1/LYSOPHOSPHOLIPASE L1"/>
    <property type="match status" value="1"/>
</dbReference>
<dbReference type="AlphaFoldDB" id="A0A1G2MVJ3"/>
<dbReference type="PANTHER" id="PTHR30383:SF5">
    <property type="entry name" value="SGNH HYDROLASE-TYPE ESTERASE DOMAIN-CONTAINING PROTEIN"/>
    <property type="match status" value="1"/>
</dbReference>
<dbReference type="InterPro" id="IPR036514">
    <property type="entry name" value="SGNH_hydro_sf"/>
</dbReference>
<evidence type="ECO:0000313" key="2">
    <source>
        <dbReference type="EMBL" id="OHA27873.1"/>
    </source>
</evidence>
<proteinExistence type="predicted"/>
<dbReference type="GO" id="GO:0004622">
    <property type="term" value="F:phosphatidylcholine lysophospholipase activity"/>
    <property type="evidence" value="ECO:0007669"/>
    <property type="project" value="TreeGrafter"/>
</dbReference>
<feature type="domain" description="SGNH hydrolase-type esterase" evidence="1">
    <location>
        <begin position="136"/>
        <end position="287"/>
    </location>
</feature>
<dbReference type="SUPFAM" id="SSF52266">
    <property type="entry name" value="SGNH hydrolase"/>
    <property type="match status" value="1"/>
</dbReference>
<name>A0A1G2MVJ3_9BACT</name>
<dbReference type="Proteomes" id="UP000177943">
    <property type="component" value="Unassembled WGS sequence"/>
</dbReference>
<dbReference type="Pfam" id="PF13472">
    <property type="entry name" value="Lipase_GDSL_2"/>
    <property type="match status" value="1"/>
</dbReference>
<evidence type="ECO:0000259" key="1">
    <source>
        <dbReference type="Pfam" id="PF13472"/>
    </source>
</evidence>
<gene>
    <name evidence="2" type="ORF">A3D56_01500</name>
</gene>
<evidence type="ECO:0000313" key="3">
    <source>
        <dbReference type="Proteomes" id="UP000177943"/>
    </source>
</evidence>